<evidence type="ECO:0000313" key="3">
    <source>
        <dbReference type="Proteomes" id="UP000735302"/>
    </source>
</evidence>
<sequence>MVYWGLKILEASFEKTQDEKKGKAVGAGGVKKVQNMSGSEGKPDLFSDNQSDEDDNYIQSSSVSRRDSDSVKSVCGLPSGPGASDETRTGNRRIPADLMADSLATDPPMPAVLMVLMVQTLQKLNTNLLL</sequence>
<dbReference type="AlphaFoldDB" id="A0AAV4AH43"/>
<reference evidence="2 3" key="1">
    <citation type="journal article" date="2021" name="Elife">
        <title>Chloroplast acquisition without the gene transfer in kleptoplastic sea slugs, Plakobranchus ocellatus.</title>
        <authorList>
            <person name="Maeda T."/>
            <person name="Takahashi S."/>
            <person name="Yoshida T."/>
            <person name="Shimamura S."/>
            <person name="Takaki Y."/>
            <person name="Nagai Y."/>
            <person name="Toyoda A."/>
            <person name="Suzuki Y."/>
            <person name="Arimoto A."/>
            <person name="Ishii H."/>
            <person name="Satoh N."/>
            <person name="Nishiyama T."/>
            <person name="Hasebe M."/>
            <person name="Maruyama T."/>
            <person name="Minagawa J."/>
            <person name="Obokata J."/>
            <person name="Shigenobu S."/>
        </authorList>
    </citation>
    <scope>NUCLEOTIDE SEQUENCE [LARGE SCALE GENOMIC DNA]</scope>
</reference>
<dbReference type="Proteomes" id="UP000735302">
    <property type="component" value="Unassembled WGS sequence"/>
</dbReference>
<evidence type="ECO:0000256" key="1">
    <source>
        <dbReference type="SAM" id="MobiDB-lite"/>
    </source>
</evidence>
<protein>
    <submittedName>
        <fullName evidence="2">Uncharacterized protein</fullName>
    </submittedName>
</protein>
<name>A0AAV4AH43_9GAST</name>
<keyword evidence="3" id="KW-1185">Reference proteome</keyword>
<gene>
    <name evidence="2" type="ORF">PoB_003308200</name>
</gene>
<evidence type="ECO:0000313" key="2">
    <source>
        <dbReference type="EMBL" id="GFO06577.1"/>
    </source>
</evidence>
<accession>A0AAV4AH43</accession>
<proteinExistence type="predicted"/>
<organism evidence="2 3">
    <name type="scientific">Plakobranchus ocellatus</name>
    <dbReference type="NCBI Taxonomy" id="259542"/>
    <lineage>
        <taxon>Eukaryota</taxon>
        <taxon>Metazoa</taxon>
        <taxon>Spiralia</taxon>
        <taxon>Lophotrochozoa</taxon>
        <taxon>Mollusca</taxon>
        <taxon>Gastropoda</taxon>
        <taxon>Heterobranchia</taxon>
        <taxon>Euthyneura</taxon>
        <taxon>Panpulmonata</taxon>
        <taxon>Sacoglossa</taxon>
        <taxon>Placobranchoidea</taxon>
        <taxon>Plakobranchidae</taxon>
        <taxon>Plakobranchus</taxon>
    </lineage>
</organism>
<feature type="region of interest" description="Disordered" evidence="1">
    <location>
        <begin position="17"/>
        <end position="93"/>
    </location>
</feature>
<dbReference type="EMBL" id="BLXT01003778">
    <property type="protein sequence ID" value="GFO06577.1"/>
    <property type="molecule type" value="Genomic_DNA"/>
</dbReference>
<comment type="caution">
    <text evidence="2">The sequence shown here is derived from an EMBL/GenBank/DDBJ whole genome shotgun (WGS) entry which is preliminary data.</text>
</comment>